<dbReference type="EMBL" id="FNCE01000012">
    <property type="protein sequence ID" value="SDG43185.1"/>
    <property type="molecule type" value="Genomic_DNA"/>
</dbReference>
<dbReference type="InterPro" id="IPR051396">
    <property type="entry name" value="Bact_Antivir_Def_Nuclease"/>
</dbReference>
<dbReference type="RefSeq" id="WP_090021540.1">
    <property type="nucleotide sequence ID" value="NZ_FNCE01000012.1"/>
</dbReference>
<organism evidence="3 4">
    <name type="scientific">Limimonas halophila</name>
    <dbReference type="NCBI Taxonomy" id="1082479"/>
    <lineage>
        <taxon>Bacteria</taxon>
        <taxon>Pseudomonadati</taxon>
        <taxon>Pseudomonadota</taxon>
        <taxon>Alphaproteobacteria</taxon>
        <taxon>Rhodospirillales</taxon>
        <taxon>Rhodovibrionaceae</taxon>
        <taxon>Limimonas</taxon>
    </lineage>
</organism>
<evidence type="ECO:0000313" key="3">
    <source>
        <dbReference type="EMBL" id="SDG43185.1"/>
    </source>
</evidence>
<reference evidence="3 4" key="1">
    <citation type="submission" date="2016-10" db="EMBL/GenBank/DDBJ databases">
        <authorList>
            <person name="de Groot N.N."/>
        </authorList>
    </citation>
    <scope>NUCLEOTIDE SEQUENCE [LARGE SCALE GENOMIC DNA]</scope>
    <source>
        <strain evidence="3 4">DSM 25584</strain>
    </source>
</reference>
<gene>
    <name evidence="3" type="ORF">SAMN05216241_11238</name>
</gene>
<dbReference type="PANTHER" id="PTHR43581">
    <property type="entry name" value="ATP/GTP PHOSPHATASE"/>
    <property type="match status" value="1"/>
</dbReference>
<proteinExistence type="predicted"/>
<evidence type="ECO:0000313" key="4">
    <source>
        <dbReference type="Proteomes" id="UP000199415"/>
    </source>
</evidence>
<evidence type="ECO:0000256" key="1">
    <source>
        <dbReference type="SAM" id="MobiDB-lite"/>
    </source>
</evidence>
<dbReference type="PANTHER" id="PTHR43581:SF4">
    <property type="entry name" value="ATP_GTP PHOSPHATASE"/>
    <property type="match status" value="1"/>
</dbReference>
<name>A0A1G7U6A5_9PROT</name>
<feature type="region of interest" description="Disordered" evidence="1">
    <location>
        <begin position="442"/>
        <end position="486"/>
    </location>
</feature>
<feature type="compositionally biased region" description="Low complexity" evidence="1">
    <location>
        <begin position="444"/>
        <end position="463"/>
    </location>
</feature>
<dbReference type="InterPro" id="IPR027417">
    <property type="entry name" value="P-loop_NTPase"/>
</dbReference>
<feature type="domain" description="Endonuclease GajA/Old nuclease/RecF-like AAA" evidence="2">
    <location>
        <begin position="1"/>
        <end position="98"/>
    </location>
</feature>
<dbReference type="SUPFAM" id="SSF52540">
    <property type="entry name" value="P-loop containing nucleoside triphosphate hydrolases"/>
    <property type="match status" value="1"/>
</dbReference>
<sequence>MKLQQIAIENYRSFAQGHVADLDAVNVLAGPNAAGKSNLFAAIEGFFGFFASTNIAYRADAFAGQLDFHNAATATPITITCTLDLGADTANVLARLCRTAPHLAQYVETKVDTARLTVGLTTKTTETGEPFTYVARVELETDRPYTLLHVPAATADALYARTQEIAGISGEQRKLRRFLKRFDSDDWDMIKEAVKPEYAGRVRMSTHRIIGRLLGAGSAELTERLEQLVRDSDDFDTFVHAVQGIIDDLEGEKSNLAFRDIEGEVTSFAGPESVIPAFYNEIARTLGGVTVTHLRADRPGIGQQDADKLLQLKMQKDDAGHFRRLQRTARDVLGVELDAFAAADADTRTAVDRVPARLDVDDIPVAAAGEGVHQGLRVVLDSDLSRPDILLVETPERGLSPAVARRVAGFLAAQGEHAQVFATTQAPGVIDAAAPRHVHAVSKPAGTAPAGTAPSGTAPSGTAVETVDTRTASERLRADDPAVRGG</sequence>
<dbReference type="Gene3D" id="3.40.50.300">
    <property type="entry name" value="P-loop containing nucleotide triphosphate hydrolases"/>
    <property type="match status" value="1"/>
</dbReference>
<dbReference type="STRING" id="1082479.SAMN05216241_11238"/>
<evidence type="ECO:0000259" key="2">
    <source>
        <dbReference type="Pfam" id="PF13175"/>
    </source>
</evidence>
<dbReference type="AlphaFoldDB" id="A0A1G7U6A5"/>
<keyword evidence="4" id="KW-1185">Reference proteome</keyword>
<dbReference type="InterPro" id="IPR041685">
    <property type="entry name" value="AAA_GajA/Old/RecF-like"/>
</dbReference>
<dbReference type="Pfam" id="PF13175">
    <property type="entry name" value="AAA_15"/>
    <property type="match status" value="1"/>
</dbReference>
<feature type="compositionally biased region" description="Basic and acidic residues" evidence="1">
    <location>
        <begin position="467"/>
        <end position="486"/>
    </location>
</feature>
<accession>A0A1G7U6A5</accession>
<dbReference type="Proteomes" id="UP000199415">
    <property type="component" value="Unassembled WGS sequence"/>
</dbReference>
<protein>
    <submittedName>
        <fullName evidence="3">AAA ATPase domain-containing protein</fullName>
    </submittedName>
</protein>